<reference evidence="2 3" key="1">
    <citation type="submission" date="2023-03" db="EMBL/GenBank/DDBJ databases">
        <title>Diaphorobacter basophil sp. nov., isolated from a sewage-treatment plant.</title>
        <authorList>
            <person name="Yang K."/>
        </authorList>
    </citation>
    <scope>NUCLEOTIDE SEQUENCE [LARGE SCALE GENOMIC DNA]</scope>
    <source>
        <strain evidence="2 3">Y-1</strain>
    </source>
</reference>
<dbReference type="Pfam" id="PF11162">
    <property type="entry name" value="DUF2946"/>
    <property type="match status" value="1"/>
</dbReference>
<evidence type="ECO:0000313" key="2">
    <source>
        <dbReference type="EMBL" id="WOO33719.1"/>
    </source>
</evidence>
<dbReference type="Proteomes" id="UP001303211">
    <property type="component" value="Chromosome"/>
</dbReference>
<dbReference type="RefSeq" id="WP_317703084.1">
    <property type="nucleotide sequence ID" value="NZ_CP136921.1"/>
</dbReference>
<evidence type="ECO:0000256" key="1">
    <source>
        <dbReference type="SAM" id="MobiDB-lite"/>
    </source>
</evidence>
<dbReference type="EMBL" id="CP136921">
    <property type="protein sequence ID" value="WOO33719.1"/>
    <property type="molecule type" value="Genomic_DNA"/>
</dbReference>
<sequence>MTQRNIFSTLRQPGMVLAMLALLAQLWMVQASARHWADMATQALFSADICSVHGQAGSPGPQGDEQPMGGMQHCPVCSVAGASFIASGGSTATLPRAPQGPPPSHHDSQPQRESKRLRPPAQGPPQATT</sequence>
<organism evidence="2 3">
    <name type="scientific">Diaphorobacter limosus</name>
    <dbReference type="NCBI Taxonomy" id="3036128"/>
    <lineage>
        <taxon>Bacteria</taxon>
        <taxon>Pseudomonadati</taxon>
        <taxon>Pseudomonadota</taxon>
        <taxon>Betaproteobacteria</taxon>
        <taxon>Burkholderiales</taxon>
        <taxon>Comamonadaceae</taxon>
        <taxon>Diaphorobacter</taxon>
    </lineage>
</organism>
<evidence type="ECO:0008006" key="4">
    <source>
        <dbReference type="Google" id="ProtNLM"/>
    </source>
</evidence>
<feature type="region of interest" description="Disordered" evidence="1">
    <location>
        <begin position="54"/>
        <end position="73"/>
    </location>
</feature>
<proteinExistence type="predicted"/>
<gene>
    <name evidence="2" type="ORF">P4826_06540</name>
</gene>
<accession>A0ABZ0J646</accession>
<dbReference type="InterPro" id="IPR021333">
    <property type="entry name" value="DUF2946"/>
</dbReference>
<name>A0ABZ0J646_9BURK</name>
<keyword evidence="3" id="KW-1185">Reference proteome</keyword>
<evidence type="ECO:0000313" key="3">
    <source>
        <dbReference type="Proteomes" id="UP001303211"/>
    </source>
</evidence>
<feature type="region of interest" description="Disordered" evidence="1">
    <location>
        <begin position="88"/>
        <end position="129"/>
    </location>
</feature>
<protein>
    <recommendedName>
        <fullName evidence="4">DUF2946 domain-containing protein</fullName>
    </recommendedName>
</protein>
<feature type="compositionally biased region" description="Basic and acidic residues" evidence="1">
    <location>
        <begin position="104"/>
        <end position="116"/>
    </location>
</feature>